<proteinExistence type="predicted"/>
<keyword evidence="3" id="KW-1185">Reference proteome</keyword>
<dbReference type="SUPFAM" id="SSF56601">
    <property type="entry name" value="beta-lactamase/transpeptidase-like"/>
    <property type="match status" value="1"/>
</dbReference>
<evidence type="ECO:0000313" key="2">
    <source>
        <dbReference type="EMBL" id="NDV02886.1"/>
    </source>
</evidence>
<name>A0A6B2K7C6_9RHOB</name>
<dbReference type="Gene3D" id="3.40.710.10">
    <property type="entry name" value="DD-peptidase/beta-lactamase superfamily"/>
    <property type="match status" value="1"/>
</dbReference>
<dbReference type="InterPro" id="IPR050789">
    <property type="entry name" value="Diverse_Enzym_Activities"/>
</dbReference>
<sequence length="306" mass="32599">MAETGELHTFRIDGDGRVAGGGGEIFPWWSVTKTVIAICALSLVEEGRAELDAPLPGEGFTLRQLLGHTAGLPDYYALPEYRAAVARDEEPWPPGEMLKRARTAPLFAPGEGWAYSNIGSMLARQYIEEVAGAPLAEMVARRVAGPLGLGSVELATRREDFQRVHWPEARHYHPGWVYHGCLIGTAGDAARLLHGLFAGRLLGAEMLREMTRPHPLGGALPGRPWTSHGYALGLMSGEMGEAGRAIGHSGGGPFSVNAVYHFPDQPGALTVACFTDGTDEGFAERAAARAAMGKGWRGPGAPPEGQ</sequence>
<organism evidence="2 3">
    <name type="scientific">Pseudoroseicyclus tamaricis</name>
    <dbReference type="NCBI Taxonomy" id="2705421"/>
    <lineage>
        <taxon>Bacteria</taxon>
        <taxon>Pseudomonadati</taxon>
        <taxon>Pseudomonadota</taxon>
        <taxon>Alphaproteobacteria</taxon>
        <taxon>Rhodobacterales</taxon>
        <taxon>Paracoccaceae</taxon>
        <taxon>Pseudoroseicyclus</taxon>
    </lineage>
</organism>
<dbReference type="EMBL" id="JAAGAB010000004">
    <property type="protein sequence ID" value="NDV02886.1"/>
    <property type="molecule type" value="Genomic_DNA"/>
</dbReference>
<dbReference type="RefSeq" id="WP_163896215.1">
    <property type="nucleotide sequence ID" value="NZ_JAAFYS010000004.1"/>
</dbReference>
<gene>
    <name evidence="2" type="ORF">GZA08_18125</name>
</gene>
<dbReference type="InterPro" id="IPR001466">
    <property type="entry name" value="Beta-lactam-related"/>
</dbReference>
<comment type="caution">
    <text evidence="2">The sequence shown here is derived from an EMBL/GenBank/DDBJ whole genome shotgun (WGS) entry which is preliminary data.</text>
</comment>
<accession>A0A6B2K7C6</accession>
<dbReference type="InterPro" id="IPR012338">
    <property type="entry name" value="Beta-lactam/transpept-like"/>
</dbReference>
<reference evidence="2 3" key="1">
    <citation type="submission" date="2020-02" db="EMBL/GenBank/DDBJ databases">
        <title>Pseudoroseicyclus tamarix, sp. nov., isolated from offshore sediment of a Tamarix chinensis forest.</title>
        <authorList>
            <person name="Gai Y."/>
        </authorList>
    </citation>
    <scope>NUCLEOTIDE SEQUENCE [LARGE SCALE GENOMIC DNA]</scope>
    <source>
        <strain evidence="2 3">CLL3-39</strain>
    </source>
</reference>
<feature type="domain" description="Beta-lactamase-related" evidence="1">
    <location>
        <begin position="23"/>
        <end position="290"/>
    </location>
</feature>
<evidence type="ECO:0000259" key="1">
    <source>
        <dbReference type="Pfam" id="PF00144"/>
    </source>
</evidence>
<dbReference type="AlphaFoldDB" id="A0A6B2K7C6"/>
<dbReference type="Pfam" id="PF00144">
    <property type="entry name" value="Beta-lactamase"/>
    <property type="match status" value="1"/>
</dbReference>
<dbReference type="Proteomes" id="UP000474757">
    <property type="component" value="Unassembled WGS sequence"/>
</dbReference>
<evidence type="ECO:0000313" key="3">
    <source>
        <dbReference type="Proteomes" id="UP000474757"/>
    </source>
</evidence>
<dbReference type="PANTHER" id="PTHR43283">
    <property type="entry name" value="BETA-LACTAMASE-RELATED"/>
    <property type="match status" value="1"/>
</dbReference>
<protein>
    <submittedName>
        <fullName evidence="2">Beta-lactamase family protein</fullName>
    </submittedName>
</protein>